<dbReference type="GO" id="GO:0070840">
    <property type="term" value="F:dynein complex binding"/>
    <property type="evidence" value="ECO:0007669"/>
    <property type="project" value="TreeGrafter"/>
</dbReference>
<evidence type="ECO:0000256" key="7">
    <source>
        <dbReference type="SAM" id="MobiDB-lite"/>
    </source>
</evidence>
<keyword evidence="9" id="KW-1185">Reference proteome</keyword>
<comment type="similarity">
    <text evidence="2">Belongs to the dynactin subunits 5/6 family. Dynactin subunit 6 subfamily.</text>
</comment>
<name>A0A0L0UQZ1_9BASI</name>
<dbReference type="InterPro" id="IPR027777">
    <property type="entry name" value="DCTN6"/>
</dbReference>
<reference evidence="9" key="1">
    <citation type="submission" date="2014-03" db="EMBL/GenBank/DDBJ databases">
        <title>The Genome Sequence of Puccinia striiformis f. sp. tritici PST-78.</title>
        <authorList>
            <consortium name="The Broad Institute Genome Sequencing Platform"/>
            <person name="Cuomo C."/>
            <person name="Hulbert S."/>
            <person name="Chen X."/>
            <person name="Walker B."/>
            <person name="Young S.K."/>
            <person name="Zeng Q."/>
            <person name="Gargeya S."/>
            <person name="Fitzgerald M."/>
            <person name="Haas B."/>
            <person name="Abouelleil A."/>
            <person name="Alvarado L."/>
            <person name="Arachchi H.M."/>
            <person name="Berlin A.M."/>
            <person name="Chapman S.B."/>
            <person name="Goldberg J."/>
            <person name="Griggs A."/>
            <person name="Gujja S."/>
            <person name="Hansen M."/>
            <person name="Howarth C."/>
            <person name="Imamovic A."/>
            <person name="Larimer J."/>
            <person name="McCowan C."/>
            <person name="Montmayeur A."/>
            <person name="Murphy C."/>
            <person name="Neiman D."/>
            <person name="Pearson M."/>
            <person name="Priest M."/>
            <person name="Roberts A."/>
            <person name="Saif S."/>
            <person name="Shea T."/>
            <person name="Sisk P."/>
            <person name="Sykes S."/>
            <person name="Wortman J."/>
            <person name="Nusbaum C."/>
            <person name="Birren B."/>
        </authorList>
    </citation>
    <scope>NUCLEOTIDE SEQUENCE [LARGE SCALE GENOMIC DNA]</scope>
    <source>
        <strain evidence="9">race PST-78</strain>
    </source>
</reference>
<evidence type="ECO:0000256" key="4">
    <source>
        <dbReference type="ARBA" id="ARBA00022490"/>
    </source>
</evidence>
<dbReference type="EMBL" id="AJIL01000374">
    <property type="protein sequence ID" value="KNE89395.1"/>
    <property type="molecule type" value="Genomic_DNA"/>
</dbReference>
<keyword evidence="4" id="KW-0963">Cytoplasm</keyword>
<evidence type="ECO:0000313" key="8">
    <source>
        <dbReference type="EMBL" id="KNE89395.1"/>
    </source>
</evidence>
<dbReference type="SUPFAM" id="SSF51161">
    <property type="entry name" value="Trimeric LpxA-like enzymes"/>
    <property type="match status" value="1"/>
</dbReference>
<dbReference type="PANTHER" id="PTHR13072:SF0">
    <property type="entry name" value="DYNACTIN SUBUNIT 6"/>
    <property type="match status" value="1"/>
</dbReference>
<dbReference type="OrthoDB" id="2355at2759"/>
<feature type="region of interest" description="Disordered" evidence="7">
    <location>
        <begin position="201"/>
        <end position="221"/>
    </location>
</feature>
<dbReference type="PANTHER" id="PTHR13072">
    <property type="entry name" value="DYNACTIN 6"/>
    <property type="match status" value="1"/>
</dbReference>
<protein>
    <recommendedName>
        <fullName evidence="3">Dynactin subunit 6</fullName>
    </recommendedName>
</protein>
<dbReference type="GO" id="GO:0005869">
    <property type="term" value="C:dynactin complex"/>
    <property type="evidence" value="ECO:0007669"/>
    <property type="project" value="InterPro"/>
</dbReference>
<proteinExistence type="inferred from homology"/>
<evidence type="ECO:0000256" key="5">
    <source>
        <dbReference type="ARBA" id="ARBA00023212"/>
    </source>
</evidence>
<dbReference type="STRING" id="1165861.A0A0L0UQZ1"/>
<dbReference type="GO" id="GO:0007052">
    <property type="term" value="P:mitotic spindle organization"/>
    <property type="evidence" value="ECO:0007669"/>
    <property type="project" value="TreeGrafter"/>
</dbReference>
<comment type="function">
    <text evidence="6">Part of the dynactin complex that activates the molecular motor dynein for ultra-processive transport along microtubules.</text>
</comment>
<evidence type="ECO:0000256" key="3">
    <source>
        <dbReference type="ARBA" id="ARBA00016573"/>
    </source>
</evidence>
<evidence type="ECO:0000256" key="6">
    <source>
        <dbReference type="ARBA" id="ARBA00034687"/>
    </source>
</evidence>
<dbReference type="Proteomes" id="UP000054564">
    <property type="component" value="Unassembled WGS sequence"/>
</dbReference>
<evidence type="ECO:0000256" key="1">
    <source>
        <dbReference type="ARBA" id="ARBA00004245"/>
    </source>
</evidence>
<dbReference type="AlphaFoldDB" id="A0A0L0UQZ1"/>
<sequence>MPKIENIFTFHPTSVVAQDVDLVGEVTIGPNCIVHPSCTIVALGPIIFGSGCIIEEQSVICNRRKTTMRIGNDNLFSVGCRVEATSIGSHNVFEAKCKVSPEISIESYCVIGAGCTVVAEPSLSTFKTMDKIDTMLTSEEQIETYKQSGVEIRNLVDYTVIFGDRSDSTKWSGEGLGQAKALHAKHLLYLSETLPKFHRTRTVVNSSSKPRDSLSSSKTAK</sequence>
<evidence type="ECO:0000256" key="2">
    <source>
        <dbReference type="ARBA" id="ARBA00007719"/>
    </source>
</evidence>
<keyword evidence="5" id="KW-0206">Cytoskeleton</keyword>
<accession>A0A0L0UQZ1</accession>
<comment type="subcellular location">
    <subcellularLocation>
        <location evidence="1">Cytoplasm</location>
        <location evidence="1">Cytoskeleton</location>
    </subcellularLocation>
</comment>
<comment type="caution">
    <text evidence="8">The sequence shown here is derived from an EMBL/GenBank/DDBJ whole genome shotgun (WGS) entry which is preliminary data.</text>
</comment>
<evidence type="ECO:0000313" key="9">
    <source>
        <dbReference type="Proteomes" id="UP000054564"/>
    </source>
</evidence>
<organism evidence="8 9">
    <name type="scientific">Puccinia striiformis f. sp. tritici PST-78</name>
    <dbReference type="NCBI Taxonomy" id="1165861"/>
    <lineage>
        <taxon>Eukaryota</taxon>
        <taxon>Fungi</taxon>
        <taxon>Dikarya</taxon>
        <taxon>Basidiomycota</taxon>
        <taxon>Pucciniomycotina</taxon>
        <taxon>Pucciniomycetes</taxon>
        <taxon>Pucciniales</taxon>
        <taxon>Pucciniaceae</taxon>
        <taxon>Puccinia</taxon>
    </lineage>
</organism>
<dbReference type="Gene3D" id="2.160.10.10">
    <property type="entry name" value="Hexapeptide repeat proteins"/>
    <property type="match status" value="1"/>
</dbReference>
<dbReference type="InterPro" id="IPR011004">
    <property type="entry name" value="Trimer_LpxA-like_sf"/>
</dbReference>
<gene>
    <name evidence="8" type="ORF">PSTG_17146</name>
</gene>